<reference evidence="3 4" key="1">
    <citation type="submission" date="2018-06" db="EMBL/GenBank/DDBJ databases">
        <title>Comparative genomics reveals the genomic features of Rhizophagus irregularis, R. cerebriforme, R. diaphanum and Gigaspora rosea, and their symbiotic lifestyle signature.</title>
        <authorList>
            <person name="Morin E."/>
            <person name="San Clemente H."/>
            <person name="Chen E.C.H."/>
            <person name="De La Providencia I."/>
            <person name="Hainaut M."/>
            <person name="Kuo A."/>
            <person name="Kohler A."/>
            <person name="Murat C."/>
            <person name="Tang N."/>
            <person name="Roy S."/>
            <person name="Loubradou J."/>
            <person name="Henrissat B."/>
            <person name="Grigoriev I.V."/>
            <person name="Corradi N."/>
            <person name="Roux C."/>
            <person name="Martin F.M."/>
        </authorList>
    </citation>
    <scope>NUCLEOTIDE SEQUENCE [LARGE SCALE GENOMIC DNA]</scope>
    <source>
        <strain evidence="3 4">DAOM 194757</strain>
    </source>
</reference>
<dbReference type="Gene3D" id="3.40.50.150">
    <property type="entry name" value="Vaccinia Virus protein VP39"/>
    <property type="match status" value="1"/>
</dbReference>
<organism evidence="3 4">
    <name type="scientific">Gigaspora rosea</name>
    <dbReference type="NCBI Taxonomy" id="44941"/>
    <lineage>
        <taxon>Eukaryota</taxon>
        <taxon>Fungi</taxon>
        <taxon>Fungi incertae sedis</taxon>
        <taxon>Mucoromycota</taxon>
        <taxon>Glomeromycotina</taxon>
        <taxon>Glomeromycetes</taxon>
        <taxon>Diversisporales</taxon>
        <taxon>Gigasporaceae</taxon>
        <taxon>Gigaspora</taxon>
    </lineage>
</organism>
<dbReference type="InterPro" id="IPR029063">
    <property type="entry name" value="SAM-dependent_MTases_sf"/>
</dbReference>
<evidence type="ECO:0000259" key="2">
    <source>
        <dbReference type="Pfam" id="PF13649"/>
    </source>
</evidence>
<keyword evidence="4" id="KW-1185">Reference proteome</keyword>
<name>A0A397UTE5_9GLOM</name>
<proteinExistence type="predicted"/>
<evidence type="ECO:0000313" key="4">
    <source>
        <dbReference type="Proteomes" id="UP000266673"/>
    </source>
</evidence>
<dbReference type="InterPro" id="IPR041698">
    <property type="entry name" value="Methyltransf_25"/>
</dbReference>
<dbReference type="STRING" id="44941.A0A397UTE5"/>
<evidence type="ECO:0000313" key="3">
    <source>
        <dbReference type="EMBL" id="RIB13520.1"/>
    </source>
</evidence>
<feature type="region of interest" description="Disordered" evidence="1">
    <location>
        <begin position="1"/>
        <end position="21"/>
    </location>
</feature>
<dbReference type="CDD" id="cd02440">
    <property type="entry name" value="AdoMet_MTases"/>
    <property type="match status" value="1"/>
</dbReference>
<dbReference type="PANTHER" id="PTHR43591:SF24">
    <property type="entry name" value="2-METHOXY-6-POLYPRENYL-1,4-BENZOQUINOL METHYLASE, MITOCHONDRIAL"/>
    <property type="match status" value="1"/>
</dbReference>
<dbReference type="SUPFAM" id="SSF53335">
    <property type="entry name" value="S-adenosyl-L-methionine-dependent methyltransferases"/>
    <property type="match status" value="1"/>
</dbReference>
<dbReference type="PANTHER" id="PTHR43591">
    <property type="entry name" value="METHYLTRANSFERASE"/>
    <property type="match status" value="1"/>
</dbReference>
<dbReference type="Proteomes" id="UP000266673">
    <property type="component" value="Unassembled WGS sequence"/>
</dbReference>
<dbReference type="OrthoDB" id="2013972at2759"/>
<dbReference type="GO" id="GO:0008168">
    <property type="term" value="F:methyltransferase activity"/>
    <property type="evidence" value="ECO:0007669"/>
    <property type="project" value="TreeGrafter"/>
</dbReference>
<feature type="domain" description="Methyltransferase" evidence="2">
    <location>
        <begin position="88"/>
        <end position="178"/>
    </location>
</feature>
<gene>
    <name evidence="3" type="ORF">C2G38_2144510</name>
</gene>
<dbReference type="AlphaFoldDB" id="A0A397UTE5"/>
<evidence type="ECO:0000256" key="1">
    <source>
        <dbReference type="SAM" id="MobiDB-lite"/>
    </source>
</evidence>
<dbReference type="Pfam" id="PF13649">
    <property type="entry name" value="Methyltransf_25"/>
    <property type="match status" value="1"/>
</dbReference>
<sequence length="396" mass="45181">MGNCHSNKRASNVYKDDDDSNLPSGTITPRFFHISRSIQSINETSKSLDIDFSEEKRLQSLHDYMLNLWQTKFFSPIHQKLVSGAVKVLDVGCGTGAWIIDMANKYPHTKFIGLDVSPIFSNSPLPYNVEFVRADLLKGLPFDDNTFDFVYMSNMVRYLSTKQWEDIVIKELVRVLKPYAFIEVMEGDLTLHNKGPVTTKLHEAFLASMHAKGISPLIETIITRIFQTNPNLTNFNVETKIGYLNMWGGLQNLENGLKIFKSSKKSNLEFMSSTPSEYDAMLETYVKEIEEYNTYCKFYRFYAQKIELPPSPVSFRSSSYINYSSSSTHKNLNHKNSQLLLRSNSTSSKVSSLNNLGHLKNNSLNDLGHFKNNSSHNLSSFKDNSLKKIPSRRNLT</sequence>
<comment type="caution">
    <text evidence="3">The sequence shown here is derived from an EMBL/GenBank/DDBJ whole genome shotgun (WGS) entry which is preliminary data.</text>
</comment>
<protein>
    <recommendedName>
        <fullName evidence="2">Methyltransferase domain-containing protein</fullName>
    </recommendedName>
</protein>
<accession>A0A397UTE5</accession>
<dbReference type="EMBL" id="QKWP01000916">
    <property type="protein sequence ID" value="RIB13520.1"/>
    <property type="molecule type" value="Genomic_DNA"/>
</dbReference>